<reference evidence="14" key="1">
    <citation type="submission" date="2020-07" db="EMBL/GenBank/DDBJ databases">
        <authorList>
            <person name="Nieuwenhuis M."/>
            <person name="Van De Peppel L.J.J."/>
        </authorList>
    </citation>
    <scope>NUCLEOTIDE SEQUENCE</scope>
    <source>
        <strain evidence="14">AP01</strain>
        <tissue evidence="14">Mycelium</tissue>
    </source>
</reference>
<dbReference type="PANTHER" id="PTHR31803:SF3">
    <property type="entry name" value="ALTERNATIVE OXIDASE"/>
    <property type="match status" value="1"/>
</dbReference>
<sequence>MFKTAIASTTPLQRRTLLCSRTVILVQPLLCRRSFMTSGARRDALTGKSAQSTSGGPHKRTSEIISKVINLLTRFTIEDLPKSSSHATALTQPDAVSTIPTMVRGDWVLFHPVYTQDELKAVEVLHHEAKTFSDKMSVAMVKFARVMFDFVSRYKHVKIPPNENMSIQELRAGGYLSDEPAPEIAIDYWRLPPDAKLLDVMYAVRSDETTHRFVNHSLANLDPSTDVNPFALREPDMHVKGKKIAFDRSEAEKYVKESHALMAKKTYMADEAIHSDKDSRFN</sequence>
<evidence type="ECO:0000256" key="13">
    <source>
        <dbReference type="RuleBase" id="RU003779"/>
    </source>
</evidence>
<evidence type="ECO:0000256" key="9">
    <source>
        <dbReference type="ARBA" id="ARBA00023002"/>
    </source>
</evidence>
<protein>
    <recommendedName>
        <fullName evidence="13">Alternative oxidase</fullName>
        <ecNumber evidence="13">1.-.-.-</ecNumber>
    </recommendedName>
</protein>
<dbReference type="InterPro" id="IPR002680">
    <property type="entry name" value="AOX"/>
</dbReference>
<keyword evidence="3" id="KW-0813">Transport</keyword>
<keyword evidence="7 13" id="KW-0249">Electron transport</keyword>
<keyword evidence="9 13" id="KW-0560">Oxidoreductase</keyword>
<keyword evidence="15" id="KW-1185">Reference proteome</keyword>
<dbReference type="AlphaFoldDB" id="A0A9P7KGZ0"/>
<accession>A0A9P7KGZ0</accession>
<comment type="function">
    <text evidence="12">Catalyzes cyanide-resistant oxygen consumption. May increase respiration when the cytochrome respiratory pathway is restricted, or in response to low temperatures.</text>
</comment>
<evidence type="ECO:0000256" key="2">
    <source>
        <dbReference type="ARBA" id="ARBA00008388"/>
    </source>
</evidence>
<dbReference type="GO" id="GO:0098803">
    <property type="term" value="C:respiratory chain complex"/>
    <property type="evidence" value="ECO:0007669"/>
    <property type="project" value="UniProtKB-UniRule"/>
</dbReference>
<evidence type="ECO:0000256" key="4">
    <source>
        <dbReference type="ARBA" id="ARBA00022660"/>
    </source>
</evidence>
<evidence type="ECO:0000256" key="12">
    <source>
        <dbReference type="ARBA" id="ARBA00025285"/>
    </source>
</evidence>
<evidence type="ECO:0000256" key="5">
    <source>
        <dbReference type="ARBA" id="ARBA00022692"/>
    </source>
</evidence>
<dbReference type="Gene3D" id="1.20.1260.140">
    <property type="entry name" value="Alternative oxidase"/>
    <property type="match status" value="2"/>
</dbReference>
<organism evidence="14 15">
    <name type="scientific">Asterophora parasitica</name>
    <dbReference type="NCBI Taxonomy" id="117018"/>
    <lineage>
        <taxon>Eukaryota</taxon>
        <taxon>Fungi</taxon>
        <taxon>Dikarya</taxon>
        <taxon>Basidiomycota</taxon>
        <taxon>Agaricomycotina</taxon>
        <taxon>Agaricomycetes</taxon>
        <taxon>Agaricomycetidae</taxon>
        <taxon>Agaricales</taxon>
        <taxon>Tricholomatineae</taxon>
        <taxon>Lyophyllaceae</taxon>
        <taxon>Asterophora</taxon>
    </lineage>
</organism>
<comment type="cofactor">
    <cofactor evidence="13">
        <name>Fe cation</name>
        <dbReference type="ChEBI" id="CHEBI:24875"/>
    </cofactor>
    <text evidence="13">Binds 2 iron ions per subunit.</text>
</comment>
<evidence type="ECO:0000256" key="8">
    <source>
        <dbReference type="ARBA" id="ARBA00022989"/>
    </source>
</evidence>
<evidence type="ECO:0000256" key="11">
    <source>
        <dbReference type="ARBA" id="ARBA00023136"/>
    </source>
</evidence>
<reference evidence="14" key="2">
    <citation type="submission" date="2021-10" db="EMBL/GenBank/DDBJ databases">
        <title>Phylogenomics reveals ancestral predisposition of the termite-cultivated fungus Termitomyces towards a domesticated lifestyle.</title>
        <authorList>
            <person name="Auxier B."/>
            <person name="Grum-Grzhimaylo A."/>
            <person name="Cardenas M.E."/>
            <person name="Lodge J.D."/>
            <person name="Laessoe T."/>
            <person name="Pedersen O."/>
            <person name="Smith M.E."/>
            <person name="Kuyper T.W."/>
            <person name="Franco-Molano E.A."/>
            <person name="Baroni T.J."/>
            <person name="Aanen D.K."/>
        </authorList>
    </citation>
    <scope>NUCLEOTIDE SEQUENCE</scope>
    <source>
        <strain evidence="14">AP01</strain>
        <tissue evidence="14">Mycelium</tissue>
    </source>
</reference>
<keyword evidence="11 13" id="KW-0472">Membrane</keyword>
<dbReference type="GO" id="GO:0010230">
    <property type="term" value="P:alternative respiration"/>
    <property type="evidence" value="ECO:0007669"/>
    <property type="project" value="TreeGrafter"/>
</dbReference>
<dbReference type="Proteomes" id="UP000775547">
    <property type="component" value="Unassembled WGS sequence"/>
</dbReference>
<dbReference type="InterPro" id="IPR038659">
    <property type="entry name" value="AOX_sf"/>
</dbReference>
<dbReference type="GO" id="GO:0005739">
    <property type="term" value="C:mitochondrion"/>
    <property type="evidence" value="ECO:0007669"/>
    <property type="project" value="TreeGrafter"/>
</dbReference>
<evidence type="ECO:0000256" key="1">
    <source>
        <dbReference type="ARBA" id="ARBA00004370"/>
    </source>
</evidence>
<keyword evidence="4 13" id="KW-0679">Respiratory chain</keyword>
<evidence type="ECO:0000256" key="10">
    <source>
        <dbReference type="ARBA" id="ARBA00023004"/>
    </source>
</evidence>
<keyword evidence="8" id="KW-1133">Transmembrane helix</keyword>
<evidence type="ECO:0000313" key="15">
    <source>
        <dbReference type="Proteomes" id="UP000775547"/>
    </source>
</evidence>
<keyword evidence="6 13" id="KW-0479">Metal-binding</keyword>
<comment type="subcellular location">
    <subcellularLocation>
        <location evidence="1">Membrane</location>
    </subcellularLocation>
</comment>
<dbReference type="OrthoDB" id="16906at2759"/>
<gene>
    <name evidence="14" type="ORF">DXG03_004855</name>
</gene>
<evidence type="ECO:0000256" key="6">
    <source>
        <dbReference type="ARBA" id="ARBA00022723"/>
    </source>
</evidence>
<comment type="caution">
    <text evidence="14">The sequence shown here is derived from an EMBL/GenBank/DDBJ whole genome shotgun (WGS) entry which is preliminary data.</text>
</comment>
<dbReference type="Pfam" id="PF01786">
    <property type="entry name" value="AOX"/>
    <property type="match status" value="2"/>
</dbReference>
<dbReference type="GO" id="GO:0009916">
    <property type="term" value="F:alternative oxidase activity"/>
    <property type="evidence" value="ECO:0007669"/>
    <property type="project" value="UniProtKB-UniRule"/>
</dbReference>
<dbReference type="EMBL" id="JABCKV010000003">
    <property type="protein sequence ID" value="KAG5648285.1"/>
    <property type="molecule type" value="Genomic_DNA"/>
</dbReference>
<dbReference type="EC" id="1.-.-.-" evidence="13"/>
<evidence type="ECO:0000256" key="7">
    <source>
        <dbReference type="ARBA" id="ARBA00022982"/>
    </source>
</evidence>
<proteinExistence type="inferred from homology"/>
<dbReference type="GO" id="GO:0046872">
    <property type="term" value="F:metal ion binding"/>
    <property type="evidence" value="ECO:0007669"/>
    <property type="project" value="UniProtKB-UniRule"/>
</dbReference>
<dbReference type="PANTHER" id="PTHR31803">
    <property type="entry name" value="ALTERNATIVE OXIDASE"/>
    <property type="match status" value="1"/>
</dbReference>
<dbReference type="GO" id="GO:0016020">
    <property type="term" value="C:membrane"/>
    <property type="evidence" value="ECO:0007669"/>
    <property type="project" value="UniProtKB-SubCell"/>
</dbReference>
<evidence type="ECO:0000313" key="14">
    <source>
        <dbReference type="EMBL" id="KAG5648285.1"/>
    </source>
</evidence>
<name>A0A9P7KGZ0_9AGAR</name>
<comment type="similarity">
    <text evidence="2 13">Belongs to the alternative oxidase family.</text>
</comment>
<evidence type="ECO:0000256" key="3">
    <source>
        <dbReference type="ARBA" id="ARBA00022448"/>
    </source>
</evidence>
<keyword evidence="5 13" id="KW-0812">Transmembrane</keyword>
<keyword evidence="10 13" id="KW-0408">Iron</keyword>